<keyword evidence="1" id="KW-0479">Metal-binding</keyword>
<protein>
    <submittedName>
        <fullName evidence="4">Cobalamin-binding protein</fullName>
    </submittedName>
</protein>
<keyword evidence="2" id="KW-0170">Cobalt</keyword>
<dbReference type="Gene3D" id="3.40.50.280">
    <property type="entry name" value="Cobalamin-binding domain"/>
    <property type="match status" value="1"/>
</dbReference>
<proteinExistence type="predicted"/>
<dbReference type="Pfam" id="PF02607">
    <property type="entry name" value="B12-binding_2"/>
    <property type="match status" value="1"/>
</dbReference>
<evidence type="ECO:0000256" key="1">
    <source>
        <dbReference type="ARBA" id="ARBA00022723"/>
    </source>
</evidence>
<dbReference type="InterPro" id="IPR036594">
    <property type="entry name" value="Meth_synthase_dom"/>
</dbReference>
<keyword evidence="5" id="KW-1185">Reference proteome</keyword>
<dbReference type="Pfam" id="PF02310">
    <property type="entry name" value="B12-binding"/>
    <property type="match status" value="1"/>
</dbReference>
<sequence>MTTVPAPDREHRPGRLLVRARPASPHGDDRVREHMDGLWTAVRAADAYSAAEVVADALHAGLDPETVLLDVIGAVQRRVGAEWAANRMSVADEHAATAINDRAVAALAAHRPAPTRGRVTVACVDKEWHALPARLLTEVLRLRGWRVDHLGAQVPTAHLISQIHRAGSTVVCLSASLSTRLPVAHGAVTAVQATGVPVMAGGLAFGVDGRYARLLGADAWASDARGAADRLAAGPLPAPRPPHQAVDDLPHLADQEYTLVARCARGLVRRTFQDLQRRLPALRDYTAEQWERTAEDLAQIVDFLAAALYVDDADVFTGFLTWTAEVLTTRGVPAHVVPPALDLLEGQLRDFPRARRLIADGREALGPFVRGRPASAP</sequence>
<dbReference type="PANTHER" id="PTHR45833:SF1">
    <property type="entry name" value="METHIONINE SYNTHASE"/>
    <property type="match status" value="1"/>
</dbReference>
<evidence type="ECO:0000313" key="5">
    <source>
        <dbReference type="Proteomes" id="UP000326041"/>
    </source>
</evidence>
<dbReference type="Proteomes" id="UP000326041">
    <property type="component" value="Chromosome"/>
</dbReference>
<name>A0ABX6B4G3_9ACTN</name>
<dbReference type="InterPro" id="IPR003759">
    <property type="entry name" value="Cbl-bd_cap"/>
</dbReference>
<dbReference type="InterPro" id="IPR006158">
    <property type="entry name" value="Cobalamin-bd"/>
</dbReference>
<accession>A0ABX6B4G3</accession>
<organism evidence="4 5">
    <name type="scientific">Streptomyces prasinus</name>
    <dbReference type="NCBI Taxonomy" id="67345"/>
    <lineage>
        <taxon>Bacteria</taxon>
        <taxon>Bacillati</taxon>
        <taxon>Actinomycetota</taxon>
        <taxon>Actinomycetes</taxon>
        <taxon>Kitasatosporales</taxon>
        <taxon>Streptomycetaceae</taxon>
        <taxon>Streptomyces</taxon>
    </lineage>
</organism>
<dbReference type="PANTHER" id="PTHR45833">
    <property type="entry name" value="METHIONINE SYNTHASE"/>
    <property type="match status" value="1"/>
</dbReference>
<reference evidence="4 5" key="1">
    <citation type="submission" date="2017-09" db="EMBL/GenBank/DDBJ databases">
        <authorList>
            <person name="Lee N."/>
            <person name="Cho B.-K."/>
        </authorList>
    </citation>
    <scope>NUCLEOTIDE SEQUENCE [LARGE SCALE GENOMIC DNA]</scope>
    <source>
        <strain evidence="4 5">ATCC 13879</strain>
    </source>
</reference>
<dbReference type="EMBL" id="CP023697">
    <property type="protein sequence ID" value="QEV09208.1"/>
    <property type="molecule type" value="Genomic_DNA"/>
</dbReference>
<evidence type="ECO:0000259" key="3">
    <source>
        <dbReference type="PROSITE" id="PS51332"/>
    </source>
</evidence>
<dbReference type="InterPro" id="IPR050554">
    <property type="entry name" value="Met_Synthase/Corrinoid"/>
</dbReference>
<evidence type="ECO:0000313" key="4">
    <source>
        <dbReference type="EMBL" id="QEV09208.1"/>
    </source>
</evidence>
<dbReference type="Gene3D" id="1.10.1240.10">
    <property type="entry name" value="Methionine synthase domain"/>
    <property type="match status" value="1"/>
</dbReference>
<dbReference type="InterPro" id="IPR036724">
    <property type="entry name" value="Cobalamin-bd_sf"/>
</dbReference>
<dbReference type="SUPFAM" id="SSF52242">
    <property type="entry name" value="Cobalamin (vitamin B12)-binding domain"/>
    <property type="match status" value="1"/>
</dbReference>
<dbReference type="RefSeq" id="WP_079060807.1">
    <property type="nucleotide sequence ID" value="NZ_CP023697.1"/>
</dbReference>
<evidence type="ECO:0000256" key="2">
    <source>
        <dbReference type="ARBA" id="ARBA00023285"/>
    </source>
</evidence>
<dbReference type="PROSITE" id="PS51332">
    <property type="entry name" value="B12_BINDING"/>
    <property type="match status" value="1"/>
</dbReference>
<feature type="domain" description="B12-binding" evidence="3">
    <location>
        <begin position="116"/>
        <end position="243"/>
    </location>
</feature>
<dbReference type="GeneID" id="95538627"/>
<gene>
    <name evidence="4" type="ORF">CP972_29560</name>
</gene>